<sequence>MHKNKPEFIHDIQIGIGDVCKITGVSGRQLRYWEERGYIHSLDDPKSSVRKYSLDILYKVGSIKHFIDEGYTLAKAVEKSEQRSKEMMVVRHFMVDCLKEVKVTDLKKGYGELELGTYAGQKVVGIRDENGSRFEMRPLEEK</sequence>
<organism evidence="2 3">
    <name type="scientific">Ligilactobacillus faecis</name>
    <dbReference type="NCBI Taxonomy" id="762833"/>
    <lineage>
        <taxon>Bacteria</taxon>
        <taxon>Bacillati</taxon>
        <taxon>Bacillota</taxon>
        <taxon>Bacilli</taxon>
        <taxon>Lactobacillales</taxon>
        <taxon>Lactobacillaceae</taxon>
        <taxon>Ligilactobacillus</taxon>
    </lineage>
</organism>
<dbReference type="SUPFAM" id="SSF46955">
    <property type="entry name" value="Putative DNA-binding domain"/>
    <property type="match status" value="1"/>
</dbReference>
<keyword evidence="3" id="KW-1185">Reference proteome</keyword>
<name>A0ABV4DQU9_9LACO</name>
<dbReference type="SMART" id="SM00422">
    <property type="entry name" value="HTH_MERR"/>
    <property type="match status" value="1"/>
</dbReference>
<reference evidence="2 3" key="1">
    <citation type="submission" date="2024-03" db="EMBL/GenBank/DDBJ databases">
        <title>Mouse gut bacterial collection (mGBC) of GemPharmatech.</title>
        <authorList>
            <person name="He Y."/>
            <person name="Dong L."/>
            <person name="Wu D."/>
            <person name="Gao X."/>
            <person name="Lin Z."/>
        </authorList>
    </citation>
    <scope>NUCLEOTIDE SEQUENCE [LARGE SCALE GENOMIC DNA]</scope>
    <source>
        <strain evidence="2 3">15-30</strain>
    </source>
</reference>
<evidence type="ECO:0000313" key="3">
    <source>
        <dbReference type="Proteomes" id="UP001565236"/>
    </source>
</evidence>
<dbReference type="Proteomes" id="UP001565236">
    <property type="component" value="Unassembled WGS sequence"/>
</dbReference>
<feature type="domain" description="HTH merR-type" evidence="1">
    <location>
        <begin position="14"/>
        <end position="83"/>
    </location>
</feature>
<evidence type="ECO:0000313" key="2">
    <source>
        <dbReference type="EMBL" id="MEY8662841.1"/>
    </source>
</evidence>
<gene>
    <name evidence="2" type="ORF">AALT52_08065</name>
</gene>
<dbReference type="Gene3D" id="1.10.1660.10">
    <property type="match status" value="1"/>
</dbReference>
<dbReference type="CDD" id="cd01105">
    <property type="entry name" value="HTH_GlnR-like"/>
    <property type="match status" value="1"/>
</dbReference>
<comment type="caution">
    <text evidence="2">The sequence shown here is derived from an EMBL/GenBank/DDBJ whole genome shotgun (WGS) entry which is preliminary data.</text>
</comment>
<protein>
    <submittedName>
        <fullName evidence="2">MerR family transcriptional regulator</fullName>
    </submittedName>
</protein>
<accession>A0ABV4DQU9</accession>
<dbReference type="Pfam" id="PF13411">
    <property type="entry name" value="MerR_1"/>
    <property type="match status" value="1"/>
</dbReference>
<dbReference type="EMBL" id="JBCLUF010000030">
    <property type="protein sequence ID" value="MEY8662841.1"/>
    <property type="molecule type" value="Genomic_DNA"/>
</dbReference>
<evidence type="ECO:0000259" key="1">
    <source>
        <dbReference type="SMART" id="SM00422"/>
    </source>
</evidence>
<proteinExistence type="predicted"/>
<dbReference type="InterPro" id="IPR009061">
    <property type="entry name" value="DNA-bd_dom_put_sf"/>
</dbReference>
<dbReference type="InterPro" id="IPR000551">
    <property type="entry name" value="MerR-type_HTH_dom"/>
</dbReference>
<dbReference type="RefSeq" id="WP_369942696.1">
    <property type="nucleotide sequence ID" value="NZ_JBCLUF010000030.1"/>
</dbReference>